<proteinExistence type="inferred from homology"/>
<evidence type="ECO:0000256" key="4">
    <source>
        <dbReference type="ARBA" id="ARBA00022679"/>
    </source>
</evidence>
<dbReference type="GO" id="GO:0043565">
    <property type="term" value="F:sequence-specific DNA binding"/>
    <property type="evidence" value="ECO:0007669"/>
    <property type="project" value="TreeGrafter"/>
</dbReference>
<evidence type="ECO:0000256" key="3">
    <source>
        <dbReference type="ARBA" id="ARBA00022603"/>
    </source>
</evidence>
<protein>
    <recommendedName>
        <fullName evidence="2">site-specific DNA-methyltransferase (adenine-specific)</fullName>
        <ecNumber evidence="2">2.1.1.72</ecNumber>
    </recommendedName>
</protein>
<dbReference type="EC" id="2.1.1.72" evidence="2"/>
<evidence type="ECO:0000256" key="6">
    <source>
        <dbReference type="ARBA" id="ARBA00047942"/>
    </source>
</evidence>
<dbReference type="GO" id="GO:1904047">
    <property type="term" value="F:S-adenosyl-L-methionine binding"/>
    <property type="evidence" value="ECO:0007669"/>
    <property type="project" value="TreeGrafter"/>
</dbReference>
<evidence type="ECO:0000256" key="5">
    <source>
        <dbReference type="ARBA" id="ARBA00022691"/>
    </source>
</evidence>
<comment type="similarity">
    <text evidence="1">Belongs to the N(4)/N(6)-methyltransferase family.</text>
</comment>
<dbReference type="GO" id="GO:0006298">
    <property type="term" value="P:mismatch repair"/>
    <property type="evidence" value="ECO:0007669"/>
    <property type="project" value="TreeGrafter"/>
</dbReference>
<reference evidence="7" key="1">
    <citation type="submission" date="2020-03" db="EMBL/GenBank/DDBJ databases">
        <title>The deep terrestrial virosphere.</title>
        <authorList>
            <person name="Holmfeldt K."/>
            <person name="Nilsson E."/>
            <person name="Simone D."/>
            <person name="Lopez-Fernandez M."/>
            <person name="Wu X."/>
            <person name="de Brujin I."/>
            <person name="Lundin D."/>
            <person name="Andersson A."/>
            <person name="Bertilsson S."/>
            <person name="Dopson M."/>
        </authorList>
    </citation>
    <scope>NUCLEOTIDE SEQUENCE</scope>
    <source>
        <strain evidence="7">MM171B00920</strain>
    </source>
</reference>
<dbReference type="InterPro" id="IPR023095">
    <property type="entry name" value="Ade_MeTrfase_dom_2"/>
</dbReference>
<dbReference type="SUPFAM" id="SSF53335">
    <property type="entry name" value="S-adenosyl-L-methionine-dependent methyltransferases"/>
    <property type="match status" value="1"/>
</dbReference>
<dbReference type="InterPro" id="IPR029063">
    <property type="entry name" value="SAM-dependent_MTases_sf"/>
</dbReference>
<dbReference type="Pfam" id="PF02086">
    <property type="entry name" value="MethyltransfD12"/>
    <property type="match status" value="1"/>
</dbReference>
<dbReference type="GO" id="GO:0032259">
    <property type="term" value="P:methylation"/>
    <property type="evidence" value="ECO:0007669"/>
    <property type="project" value="UniProtKB-KW"/>
</dbReference>
<dbReference type="GO" id="GO:0009307">
    <property type="term" value="P:DNA restriction-modification system"/>
    <property type="evidence" value="ECO:0007669"/>
    <property type="project" value="InterPro"/>
</dbReference>
<dbReference type="GO" id="GO:0009007">
    <property type="term" value="F:site-specific DNA-methyltransferase (adenine-specific) activity"/>
    <property type="evidence" value="ECO:0007669"/>
    <property type="project" value="UniProtKB-EC"/>
</dbReference>
<dbReference type="Gene3D" id="3.40.50.150">
    <property type="entry name" value="Vaccinia Virus protein VP39"/>
    <property type="match status" value="1"/>
</dbReference>
<dbReference type="Gene3D" id="1.10.1020.10">
    <property type="entry name" value="Adenine-specific Methyltransferase, Domain 2"/>
    <property type="match status" value="1"/>
</dbReference>
<keyword evidence="4 7" id="KW-0808">Transferase</keyword>
<name>A0A6M3MD29_9ZZZZ</name>
<comment type="catalytic activity">
    <reaction evidence="6">
        <text>a 2'-deoxyadenosine in DNA + S-adenosyl-L-methionine = an N(6)-methyl-2'-deoxyadenosine in DNA + S-adenosyl-L-homocysteine + H(+)</text>
        <dbReference type="Rhea" id="RHEA:15197"/>
        <dbReference type="Rhea" id="RHEA-COMP:12418"/>
        <dbReference type="Rhea" id="RHEA-COMP:12419"/>
        <dbReference type="ChEBI" id="CHEBI:15378"/>
        <dbReference type="ChEBI" id="CHEBI:57856"/>
        <dbReference type="ChEBI" id="CHEBI:59789"/>
        <dbReference type="ChEBI" id="CHEBI:90615"/>
        <dbReference type="ChEBI" id="CHEBI:90616"/>
        <dbReference type="EC" id="2.1.1.72"/>
    </reaction>
</comment>
<accession>A0A6M3MD29</accession>
<evidence type="ECO:0000256" key="2">
    <source>
        <dbReference type="ARBA" id="ARBA00011900"/>
    </source>
</evidence>
<sequence>MEDRTMIFSPIKWAGSKRLHAQKIIEHFPKKINTYWELFLGSGSVMLHLLKREDIEVKSFIGSDFYYSLINLWKTIKESPELLIEDYKVMQLR</sequence>
<evidence type="ECO:0000256" key="1">
    <source>
        <dbReference type="ARBA" id="ARBA00006594"/>
    </source>
</evidence>
<dbReference type="PANTHER" id="PTHR30481">
    <property type="entry name" value="DNA ADENINE METHYLASE"/>
    <property type="match status" value="1"/>
</dbReference>
<gene>
    <name evidence="7" type="ORF">MM171B00920_0017</name>
</gene>
<organism evidence="7">
    <name type="scientific">viral metagenome</name>
    <dbReference type="NCBI Taxonomy" id="1070528"/>
    <lineage>
        <taxon>unclassified sequences</taxon>
        <taxon>metagenomes</taxon>
        <taxon>organismal metagenomes</taxon>
    </lineage>
</organism>
<evidence type="ECO:0000313" key="7">
    <source>
        <dbReference type="EMBL" id="QJB03079.1"/>
    </source>
</evidence>
<dbReference type="InterPro" id="IPR012327">
    <property type="entry name" value="MeTrfase_D12"/>
</dbReference>
<dbReference type="PRINTS" id="PR00505">
    <property type="entry name" value="D12N6MTFRASE"/>
</dbReference>
<keyword evidence="3 7" id="KW-0489">Methyltransferase</keyword>
<dbReference type="EMBL" id="MT143823">
    <property type="protein sequence ID" value="QJB03079.1"/>
    <property type="molecule type" value="Genomic_DNA"/>
</dbReference>
<keyword evidence="5" id="KW-0949">S-adenosyl-L-methionine</keyword>
<dbReference type="AlphaFoldDB" id="A0A6M3MD29"/>